<dbReference type="PANTHER" id="PTHR30201:SF2">
    <property type="entry name" value="2-(5''-TRIPHOSPHORIBOSYL)-3'-DEPHOSPHOCOENZYME-A SYNTHASE"/>
    <property type="match status" value="1"/>
</dbReference>
<dbReference type="OrthoDB" id="114886at2"/>
<comment type="caution">
    <text evidence="7">The sequence shown here is derived from an EMBL/GenBank/DDBJ whole genome shotgun (WGS) entry which is preliminary data.</text>
</comment>
<dbReference type="GO" id="GO:0050519">
    <property type="term" value="F:holo-citrate lyase synthase activity"/>
    <property type="evidence" value="ECO:0007669"/>
    <property type="project" value="UniProtKB-EC"/>
</dbReference>
<dbReference type="Proteomes" id="UP000031189">
    <property type="component" value="Unassembled WGS sequence"/>
</dbReference>
<dbReference type="NCBIfam" id="TIGR03125">
    <property type="entry name" value="citrate_citG"/>
    <property type="match status" value="1"/>
</dbReference>
<comment type="catalytic activity">
    <reaction evidence="1">
        <text>3'-dephospho-CoA + ATP = 2'-(5''-triphospho-alpha-D-ribosyl)-3'-dephospho-CoA + adenine</text>
        <dbReference type="Rhea" id="RHEA:15117"/>
        <dbReference type="ChEBI" id="CHEBI:16708"/>
        <dbReference type="ChEBI" id="CHEBI:30616"/>
        <dbReference type="ChEBI" id="CHEBI:57328"/>
        <dbReference type="ChEBI" id="CHEBI:61378"/>
        <dbReference type="EC" id="2.4.2.52"/>
    </reaction>
</comment>
<dbReference type="InterPro" id="IPR002736">
    <property type="entry name" value="CitG"/>
</dbReference>
<keyword evidence="4" id="KW-0547">Nucleotide-binding</keyword>
<dbReference type="InterPro" id="IPR005551">
    <property type="entry name" value="CitX"/>
</dbReference>
<evidence type="ECO:0000256" key="3">
    <source>
        <dbReference type="ARBA" id="ARBA00022695"/>
    </source>
</evidence>
<dbReference type="PANTHER" id="PTHR30201">
    <property type="entry name" value="TRIPHOSPHORIBOSYL-DEPHOSPHO-COA SYNTHASE"/>
    <property type="match status" value="1"/>
</dbReference>
<keyword evidence="3" id="KW-0548">Nucleotidyltransferase</keyword>
<dbReference type="GO" id="GO:0046917">
    <property type="term" value="F:triphosphoribosyl-dephospho-CoA synthase activity"/>
    <property type="evidence" value="ECO:0007669"/>
    <property type="project" value="UniProtKB-EC"/>
</dbReference>
<dbReference type="RefSeq" id="WP_039678761.1">
    <property type="nucleotide sequence ID" value="NZ_JAWGXO010000024.1"/>
</dbReference>
<dbReference type="Pfam" id="PF03802">
    <property type="entry name" value="CitX"/>
    <property type="match status" value="1"/>
</dbReference>
<evidence type="ECO:0000313" key="8">
    <source>
        <dbReference type="Proteomes" id="UP000031189"/>
    </source>
</evidence>
<dbReference type="STRING" id="1577792.QX51_04805"/>
<evidence type="ECO:0008006" key="9">
    <source>
        <dbReference type="Google" id="ProtNLM"/>
    </source>
</evidence>
<dbReference type="InterPro" id="IPR017551">
    <property type="entry name" value="TriPribosyl-deP-CoA_syn_CitG"/>
</dbReference>
<reference evidence="7 8" key="1">
    <citation type="submission" date="2014-12" db="EMBL/GenBank/DDBJ databases">
        <title>Draft genome sequence of Terrisporobacter sp. 08-306576, isolated from the blood culture of a bacteremia patient.</title>
        <authorList>
            <person name="Lund L.C."/>
            <person name="Sydenham T.V."/>
            <person name="Hogh S.V."/>
            <person name="Skov M.N."/>
            <person name="Kemp M."/>
            <person name="Justesen U.S."/>
        </authorList>
    </citation>
    <scope>NUCLEOTIDE SEQUENCE [LARGE SCALE GENOMIC DNA]</scope>
    <source>
        <strain evidence="7 8">08-306576</strain>
    </source>
</reference>
<dbReference type="Gene3D" id="1.10.4200.10">
    <property type="entry name" value="Triphosphoribosyl-dephospho-CoA protein"/>
    <property type="match status" value="1"/>
</dbReference>
<dbReference type="GO" id="GO:0005524">
    <property type="term" value="F:ATP binding"/>
    <property type="evidence" value="ECO:0007669"/>
    <property type="project" value="UniProtKB-KW"/>
</dbReference>
<evidence type="ECO:0000256" key="1">
    <source>
        <dbReference type="ARBA" id="ARBA00001210"/>
    </source>
</evidence>
<keyword evidence="5" id="KW-0067">ATP-binding</keyword>
<evidence type="ECO:0000256" key="5">
    <source>
        <dbReference type="ARBA" id="ARBA00022840"/>
    </source>
</evidence>
<name>A0A0B3VZ71_9FIRM</name>
<evidence type="ECO:0000256" key="6">
    <source>
        <dbReference type="ARBA" id="ARBA00048574"/>
    </source>
</evidence>
<dbReference type="NCBIfam" id="TIGR03124">
    <property type="entry name" value="citrate_citX"/>
    <property type="match status" value="1"/>
</dbReference>
<keyword evidence="2" id="KW-0808">Transferase</keyword>
<dbReference type="Pfam" id="PF01874">
    <property type="entry name" value="CitG"/>
    <property type="match status" value="1"/>
</dbReference>
<dbReference type="AlphaFoldDB" id="A0A0B3VZ71"/>
<sequence length="451" mass="52416">MELIAEFLFDRDKRVSYQEQLLKENRDKTLVTIRINYPGIEKSNYITDDIVNIIYNDIETYYGKYIVFKHKYKNKEGIIAHLLFDLDFVNVKKIMINIEEEHILGRCLDIDVYAMKNEKVIGISRADLFKKPRRCFICELDAKICSRAQTHSIEEIKVYFEDVYKKYKKVEKKTELLSYEVSQIALKSMISEVSTFPSFGLVSPISSGSHKDMDYYTFLDSALAITPYLKEMFKIGYSYHNPEYIFDAIRNTGKTCEEKMFEATNNINTHKGMIFLMGITIAAMGKVLYEDMKFSEIQSIIKLMVKDILDDFKELNKKECLTHGEKLYLEYGFTGIRGQIKDGLAVLFDNIIEKYSYSELKENDLYTQILIELMSRVEDSTIVYRHDINTLRKVQLDAKELLNLGGVFTDAGKKRCEELEEIYIEKNISPGGCADLLAISILLLNVKKLMF</sequence>
<dbReference type="EMBL" id="JWHR01000050">
    <property type="protein sequence ID" value="KHS58088.1"/>
    <property type="molecule type" value="Genomic_DNA"/>
</dbReference>
<evidence type="ECO:0000256" key="4">
    <source>
        <dbReference type="ARBA" id="ARBA00022741"/>
    </source>
</evidence>
<protein>
    <recommendedName>
        <fullName evidence="9">Citrate lyase holo-[acyl-carrier protein] synthase</fullName>
    </recommendedName>
</protein>
<accession>A0A0B3VZ71</accession>
<dbReference type="GO" id="GO:0051191">
    <property type="term" value="P:prosthetic group biosynthetic process"/>
    <property type="evidence" value="ECO:0007669"/>
    <property type="project" value="InterPro"/>
</dbReference>
<evidence type="ECO:0000313" key="7">
    <source>
        <dbReference type="EMBL" id="KHS58088.1"/>
    </source>
</evidence>
<evidence type="ECO:0000256" key="2">
    <source>
        <dbReference type="ARBA" id="ARBA00022679"/>
    </source>
</evidence>
<proteinExistence type="predicted"/>
<organism evidence="7 8">
    <name type="scientific">Terrisporobacter othiniensis</name>
    <dbReference type="NCBI Taxonomy" id="1577792"/>
    <lineage>
        <taxon>Bacteria</taxon>
        <taxon>Bacillati</taxon>
        <taxon>Bacillota</taxon>
        <taxon>Clostridia</taxon>
        <taxon>Peptostreptococcales</taxon>
        <taxon>Peptostreptococcaceae</taxon>
        <taxon>Terrisporobacter</taxon>
    </lineage>
</organism>
<keyword evidence="8" id="KW-1185">Reference proteome</keyword>
<comment type="catalytic activity">
    <reaction evidence="6">
        <text>apo-[citrate lyase ACP] + 2'-(5''-triphospho-alpha-D-ribosyl)-3'-dephospho-CoA = holo-[citrate lyase ACP] + diphosphate</text>
        <dbReference type="Rhea" id="RHEA:16333"/>
        <dbReference type="Rhea" id="RHEA-COMP:10157"/>
        <dbReference type="Rhea" id="RHEA-COMP:10158"/>
        <dbReference type="ChEBI" id="CHEBI:29999"/>
        <dbReference type="ChEBI" id="CHEBI:33019"/>
        <dbReference type="ChEBI" id="CHEBI:61378"/>
        <dbReference type="ChEBI" id="CHEBI:82683"/>
        <dbReference type="EC" id="2.7.7.61"/>
    </reaction>
</comment>
<gene>
    <name evidence="7" type="ORF">QX51_04805</name>
</gene>